<evidence type="ECO:0000313" key="2">
    <source>
        <dbReference type="Proteomes" id="UP001056120"/>
    </source>
</evidence>
<sequence length="935" mass="103179">MISGKEAGLQMYDIDPFEIYEVIISICISICVLPKEALKLIHIRSMSMEVQCSLDILGSLGATNLSNETISAGIEDSSVLFNLKNLERVNLAGNKFNFKQIPSRFGSFASLLYLNLSNSGFSGQIPGELSQLISLEVLDLSSFFSYGIHSLKLENPNLDTLVQNLTKLRCLYLDNVNISSQKFDWCQSLSSSLPDLEVLSLSNCDLSGPLDDSLQKLKSLSVIYLPFNNLSAPVPDFFANFKNLTVMNLGACNLIGTFPEKVFQLQNLNILDISANWNLNGSLPDFAMNGSFQSLVLSHTGFSGGIPESIGNLKNLSRIDLWRSNFSGNIPESMGKLTQLVYLDLSSNRFIGQIPSFQKCKNLTRVDLSRNRFNDFIGSIPSSLFSLQKVQQIQLSNNNFDGLLVDFTNPSLSSLDTLDLSSNKLEGEIPRTFFELGKLSVLLLSSNNLSGTIKTVEFQNRLSNLTTLDLSFNNLSIITSDDISLVSNLPKFSSLKLASCKLGKFPNLRDQKRLKYLDLSNNEIEGKIPTWIWEVGNGSLSYMNLSHNRLTSLEEPYNFPNLTVLDMHSNHLSGVIPIPPRTATIINYSNNRFNSSLPESIGRNLSYAYFFSVSDSLLTGVIPKTICNATYLKVLDLSNNWLKGSIPNCLIESGSSLGVLSLGNNSLSGKIEGTFPRNFGLNTLDLHGNGIEGTIPGSLVNCTMLEVLNLGKNNINDTYPCSLGNNTNLRVLVLRSNRLHGSVGCSQNQHNNWPKLQIIDIACNKLSGVIPKDCFWQWGAMMADESRDPSKHLRFKVLQYGGIYYQDTVTVTAKGLELELVKILTLFTSVDISSNQFSGEIPSTIGRLKALRVLNVSHNDFKGSIPPSMRTNSQESEDGYDWQSIFYGMGVGAGSLIVISWENVFVVVTTWMPSRGLRGSAWCSPRGPRATSVVM</sequence>
<gene>
    <name evidence="1" type="ORF">L1987_63557</name>
</gene>
<reference evidence="1 2" key="2">
    <citation type="journal article" date="2022" name="Mol. Ecol. Resour.">
        <title>The genomes of chicory, endive, great burdock and yacon provide insights into Asteraceae paleo-polyploidization history and plant inulin production.</title>
        <authorList>
            <person name="Fan W."/>
            <person name="Wang S."/>
            <person name="Wang H."/>
            <person name="Wang A."/>
            <person name="Jiang F."/>
            <person name="Liu H."/>
            <person name="Zhao H."/>
            <person name="Xu D."/>
            <person name="Zhang Y."/>
        </authorList>
    </citation>
    <scope>NUCLEOTIDE SEQUENCE [LARGE SCALE GENOMIC DNA]</scope>
    <source>
        <strain evidence="2">cv. Yunnan</strain>
        <tissue evidence="1">Leaves</tissue>
    </source>
</reference>
<name>A0ACB9CDI5_9ASTR</name>
<keyword evidence="2" id="KW-1185">Reference proteome</keyword>
<protein>
    <submittedName>
        <fullName evidence="1">Uncharacterized protein</fullName>
    </submittedName>
</protein>
<comment type="caution">
    <text evidence="1">The sequence shown here is derived from an EMBL/GenBank/DDBJ whole genome shotgun (WGS) entry which is preliminary data.</text>
</comment>
<proteinExistence type="predicted"/>
<organism evidence="1 2">
    <name type="scientific">Smallanthus sonchifolius</name>
    <dbReference type="NCBI Taxonomy" id="185202"/>
    <lineage>
        <taxon>Eukaryota</taxon>
        <taxon>Viridiplantae</taxon>
        <taxon>Streptophyta</taxon>
        <taxon>Embryophyta</taxon>
        <taxon>Tracheophyta</taxon>
        <taxon>Spermatophyta</taxon>
        <taxon>Magnoliopsida</taxon>
        <taxon>eudicotyledons</taxon>
        <taxon>Gunneridae</taxon>
        <taxon>Pentapetalae</taxon>
        <taxon>asterids</taxon>
        <taxon>campanulids</taxon>
        <taxon>Asterales</taxon>
        <taxon>Asteraceae</taxon>
        <taxon>Asteroideae</taxon>
        <taxon>Heliantheae alliance</taxon>
        <taxon>Millerieae</taxon>
        <taxon>Smallanthus</taxon>
    </lineage>
</organism>
<dbReference type="EMBL" id="CM042038">
    <property type="protein sequence ID" value="KAI3732353.1"/>
    <property type="molecule type" value="Genomic_DNA"/>
</dbReference>
<reference evidence="2" key="1">
    <citation type="journal article" date="2022" name="Mol. Ecol. Resour.">
        <title>The genomes of chicory, endive, great burdock and yacon provide insights into Asteraceae palaeo-polyploidization history and plant inulin production.</title>
        <authorList>
            <person name="Fan W."/>
            <person name="Wang S."/>
            <person name="Wang H."/>
            <person name="Wang A."/>
            <person name="Jiang F."/>
            <person name="Liu H."/>
            <person name="Zhao H."/>
            <person name="Xu D."/>
            <person name="Zhang Y."/>
        </authorList>
    </citation>
    <scope>NUCLEOTIDE SEQUENCE [LARGE SCALE GENOMIC DNA]</scope>
    <source>
        <strain evidence="2">cv. Yunnan</strain>
    </source>
</reference>
<accession>A0ACB9CDI5</accession>
<evidence type="ECO:0000313" key="1">
    <source>
        <dbReference type="EMBL" id="KAI3732353.1"/>
    </source>
</evidence>
<dbReference type="Proteomes" id="UP001056120">
    <property type="component" value="Linkage Group LG21"/>
</dbReference>